<gene>
    <name evidence="1" type="ORF">PSRA_0797</name>
</gene>
<comment type="caution">
    <text evidence="1">The sequence shown here is derived from an EMBL/GenBank/DDBJ whole genome shotgun (WGS) entry which is preliminary data.</text>
</comment>
<dbReference type="Proteomes" id="UP000216725">
    <property type="component" value="Unassembled WGS sequence"/>
</dbReference>
<protein>
    <submittedName>
        <fullName evidence="1">Uncharacterized protein</fullName>
    </submittedName>
</protein>
<accession>A0A261EXZ8</accession>
<keyword evidence="2" id="KW-1185">Reference proteome</keyword>
<reference evidence="1 2" key="1">
    <citation type="journal article" date="2017" name="BMC Genomics">
        <title>Comparative genomic and phylogenomic analyses of the Bifidobacteriaceae family.</title>
        <authorList>
            <person name="Lugli G.A."/>
            <person name="Milani C."/>
            <person name="Turroni F."/>
            <person name="Duranti S."/>
            <person name="Mancabelli L."/>
            <person name="Mangifesta M."/>
            <person name="Ferrario C."/>
            <person name="Modesto M."/>
            <person name="Mattarelli P."/>
            <person name="Jiri K."/>
            <person name="van Sinderen D."/>
            <person name="Ventura M."/>
        </authorList>
    </citation>
    <scope>NUCLEOTIDE SEQUENCE [LARGE SCALE GENOMIC DNA]</scope>
    <source>
        <strain evidence="1 2">DSM 24742</strain>
    </source>
</reference>
<evidence type="ECO:0000313" key="2">
    <source>
        <dbReference type="Proteomes" id="UP000216725"/>
    </source>
</evidence>
<proteinExistence type="predicted"/>
<name>A0A261EXZ8_9BIFI</name>
<organism evidence="1 2">
    <name type="scientific">Pseudoscardovia radai</name>
    <dbReference type="NCBI Taxonomy" id="987066"/>
    <lineage>
        <taxon>Bacteria</taxon>
        <taxon>Bacillati</taxon>
        <taxon>Actinomycetota</taxon>
        <taxon>Actinomycetes</taxon>
        <taxon>Bifidobacteriales</taxon>
        <taxon>Bifidobacteriaceae</taxon>
        <taxon>Pseudoscardovia</taxon>
    </lineage>
</organism>
<evidence type="ECO:0000313" key="1">
    <source>
        <dbReference type="EMBL" id="OZG51717.1"/>
    </source>
</evidence>
<dbReference type="AlphaFoldDB" id="A0A261EXZ8"/>
<dbReference type="EMBL" id="MWWR01000006">
    <property type="protein sequence ID" value="OZG51717.1"/>
    <property type="molecule type" value="Genomic_DNA"/>
</dbReference>
<sequence length="413" mass="45203">MRIDYWLADAQTGILREPIDLGRASWSLTVGDSSLSTIKNRQVGKDEVKDVDVPWSAIPGETQQDRWHAIEPQRRAIVAFARTSGDIRAGSIGTPFLYGVISGLSCDWTSVTITVSSVYSLLADRYCVPEGGYGEQRARGVLSWSGMTYRGIASEVGWQCTDAKPGGLLPVDWQYRGERHTRVGGEDATLHTRTYQAWNVANLSGKDILDKIAGLSDGPDMQWRPYLTADGTRVRTRFLAGSDTDPSLPQPAVPPYWSVMPRGGTLENVSVDWAMSYQRVYATGSGQDAETLTSLAEDMGMPGAVPGYVMRETSYSDTDADQYDALRSAALAQLTAQSRPIMQISGEYDLNDPGTPQLGSVWPGMRCVVDMQGHPCLPDGEYDMTLMEMSGDGGSRVKVLFDVATVPWYQGIR</sequence>